<reference evidence="1 2" key="1">
    <citation type="submission" date="2017-03" db="EMBL/GenBank/DDBJ databases">
        <title>Genomes of endolithic fungi from Antarctica.</title>
        <authorList>
            <person name="Coleine C."/>
            <person name="Masonjones S."/>
            <person name="Stajich J.E."/>
        </authorList>
    </citation>
    <scope>NUCLEOTIDE SEQUENCE [LARGE SCALE GENOMIC DNA]</scope>
    <source>
        <strain evidence="1 2">CCFEE 6314</strain>
    </source>
</reference>
<dbReference type="Pfam" id="PF07247">
    <property type="entry name" value="AATase"/>
    <property type="match status" value="1"/>
</dbReference>
<dbReference type="InterPro" id="IPR023213">
    <property type="entry name" value="CAT-like_dom_sf"/>
</dbReference>
<dbReference type="InterPro" id="IPR010828">
    <property type="entry name" value="Atf2/Sli1-like"/>
</dbReference>
<dbReference type="Gene3D" id="3.30.559.10">
    <property type="entry name" value="Chloramphenicol acetyltransferase-like domain"/>
    <property type="match status" value="1"/>
</dbReference>
<proteinExistence type="predicted"/>
<dbReference type="GO" id="GO:0008080">
    <property type="term" value="F:N-acetyltransferase activity"/>
    <property type="evidence" value="ECO:0007669"/>
    <property type="project" value="TreeGrafter"/>
</dbReference>
<dbReference type="InterPro" id="IPR052058">
    <property type="entry name" value="Alcohol_O-acetyltransferase"/>
</dbReference>
<accession>A0A438N2M8</accession>
<dbReference type="EMBL" id="NAJM01000026">
    <property type="protein sequence ID" value="RVX69948.1"/>
    <property type="molecule type" value="Genomic_DNA"/>
</dbReference>
<evidence type="ECO:0000313" key="1">
    <source>
        <dbReference type="EMBL" id="RVX69948.1"/>
    </source>
</evidence>
<comment type="caution">
    <text evidence="1">The sequence shown here is derived from an EMBL/GenBank/DDBJ whole genome shotgun (WGS) entry which is preliminary data.</text>
</comment>
<dbReference type="OrthoDB" id="2150604at2759"/>
<dbReference type="SUPFAM" id="SSF52777">
    <property type="entry name" value="CoA-dependent acyltransferases"/>
    <property type="match status" value="2"/>
</dbReference>
<dbReference type="AlphaFoldDB" id="A0A438N2M8"/>
<protein>
    <recommendedName>
        <fullName evidence="3">Alcohol acetyltransferase</fullName>
    </recommendedName>
</protein>
<gene>
    <name evidence="1" type="ORF">B0A52_05783</name>
</gene>
<evidence type="ECO:0008006" key="3">
    <source>
        <dbReference type="Google" id="ProtNLM"/>
    </source>
</evidence>
<dbReference type="PANTHER" id="PTHR28037">
    <property type="entry name" value="ALCOHOL O-ACETYLTRANSFERASE 1-RELATED"/>
    <property type="match status" value="1"/>
</dbReference>
<dbReference type="Proteomes" id="UP000288859">
    <property type="component" value="Unassembled WGS sequence"/>
</dbReference>
<dbReference type="PANTHER" id="PTHR28037:SF1">
    <property type="entry name" value="ALCOHOL O-ACETYLTRANSFERASE 1-RELATED"/>
    <property type="match status" value="1"/>
</dbReference>
<name>A0A438N2M8_EXOME</name>
<sequence length="492" mass="53929">MAGQHSMKKLRLVGPLEKHATARHALGFYNNLGVTGVYSASVDSLAPRRQFRHLIYDAVAKVIAVHPSLSAVPLDEDKKSPYFARLPSIDLTRAVSFLTRRKPWTSESQEHDAELDELLERQHNLNFKESLGETPFWRLLIIESKDDHSCFVAAFIVHHALGDGASALAFHRSFLSALSTVSHTVATGDESEAVTRVVPPDVPLLPNLEALHPLKLTIPFIARALWGQWFPDKSPGLWAGRAVSNDPSVRTTRLSTLRFSRSITNGLLAASRAHSTTLTATIEVAIAVALFAHLDGNEYSTLRGNGTVGLRRLLPPDVIDDDSMGTFVSRYVQDHPRPTGLTGTGSKNGNLIDYFSWDEARSVKATIASELAKNGTNVEIALLRWVSDFHQFFNGRIGQARETGFEVSNLGIMKLQHPDADNQSQPSPWTLGRVVFSQSAGVTGPAVQTSLVTGMDGEINIAVTWLEGIVDGQWIADVLRSLERLLQDLAKS</sequence>
<organism evidence="1 2">
    <name type="scientific">Exophiala mesophila</name>
    <name type="common">Black yeast-like fungus</name>
    <dbReference type="NCBI Taxonomy" id="212818"/>
    <lineage>
        <taxon>Eukaryota</taxon>
        <taxon>Fungi</taxon>
        <taxon>Dikarya</taxon>
        <taxon>Ascomycota</taxon>
        <taxon>Pezizomycotina</taxon>
        <taxon>Eurotiomycetes</taxon>
        <taxon>Chaetothyriomycetidae</taxon>
        <taxon>Chaetothyriales</taxon>
        <taxon>Herpotrichiellaceae</taxon>
        <taxon>Exophiala</taxon>
    </lineage>
</organism>
<evidence type="ECO:0000313" key="2">
    <source>
        <dbReference type="Proteomes" id="UP000288859"/>
    </source>
</evidence>
<dbReference type="VEuPathDB" id="FungiDB:PV10_07818"/>